<name>A0ABR1H796_9HYPO</name>
<protein>
    <submittedName>
        <fullName evidence="1">Uncharacterized protein</fullName>
    </submittedName>
</protein>
<dbReference type="EMBL" id="JAZAVK010000195">
    <property type="protein sequence ID" value="KAK7416991.1"/>
    <property type="molecule type" value="Genomic_DNA"/>
</dbReference>
<organism evidence="1 2">
    <name type="scientific">Neonectria magnoliae</name>
    <dbReference type="NCBI Taxonomy" id="2732573"/>
    <lineage>
        <taxon>Eukaryota</taxon>
        <taxon>Fungi</taxon>
        <taxon>Dikarya</taxon>
        <taxon>Ascomycota</taxon>
        <taxon>Pezizomycotina</taxon>
        <taxon>Sordariomycetes</taxon>
        <taxon>Hypocreomycetidae</taxon>
        <taxon>Hypocreales</taxon>
        <taxon>Nectriaceae</taxon>
        <taxon>Neonectria</taxon>
    </lineage>
</organism>
<evidence type="ECO:0000313" key="2">
    <source>
        <dbReference type="Proteomes" id="UP001498421"/>
    </source>
</evidence>
<dbReference type="Proteomes" id="UP001498421">
    <property type="component" value="Unassembled WGS sequence"/>
</dbReference>
<gene>
    <name evidence="1" type="ORF">QQZ08_011789</name>
</gene>
<evidence type="ECO:0000313" key="1">
    <source>
        <dbReference type="EMBL" id="KAK7416991.1"/>
    </source>
</evidence>
<keyword evidence="2" id="KW-1185">Reference proteome</keyword>
<proteinExistence type="predicted"/>
<accession>A0ABR1H796</accession>
<reference evidence="1 2" key="1">
    <citation type="journal article" date="2025" name="Microbiol. Resour. Announc.">
        <title>Draft genome sequences for Neonectria magnoliae and Neonectria punicea, canker pathogens of Liriodendron tulipifera and Acer saccharum in West Virginia.</title>
        <authorList>
            <person name="Petronek H.M."/>
            <person name="Kasson M.T."/>
            <person name="Metheny A.M."/>
            <person name="Stauder C.M."/>
            <person name="Lovett B."/>
            <person name="Lynch S.C."/>
            <person name="Garnas J.R."/>
            <person name="Kasson L.R."/>
            <person name="Stajich J.E."/>
        </authorList>
    </citation>
    <scope>NUCLEOTIDE SEQUENCE [LARGE SCALE GENOMIC DNA]</scope>
    <source>
        <strain evidence="1 2">NRRL 64651</strain>
    </source>
</reference>
<comment type="caution">
    <text evidence="1">The sequence shown here is derived from an EMBL/GenBank/DDBJ whole genome shotgun (WGS) entry which is preliminary data.</text>
</comment>
<sequence>MSSVGPKKLVFGLERPPPPHVRVSLHCGICSKAFTIYRDRICIIRQPYRYSRIELLRNWRFHPGLAEKNDHIDHDPPMHRLGCMPDYVLDGQDSFYGIPGDMFSYFSGPFPRQRYNELPRNLARTDDLVTCSMKSCPIYRSEPETFTVHYHCFESLYWLDNSPDLFSRL</sequence>